<keyword evidence="4" id="KW-1185">Reference proteome</keyword>
<dbReference type="EMBL" id="DS268415">
    <property type="protein sequence ID" value="EFP11017.1"/>
    <property type="molecule type" value="Genomic_DNA"/>
</dbReference>
<evidence type="ECO:0000313" key="3">
    <source>
        <dbReference type="EMBL" id="EFP11017.1"/>
    </source>
</evidence>
<gene>
    <name evidence="3" type="primary">Cre-srx-117</name>
    <name evidence="3" type="ORF">CRE_30800</name>
</gene>
<dbReference type="Gene3D" id="1.20.1070.10">
    <property type="entry name" value="Rhodopsin 7-helix transmembrane proteins"/>
    <property type="match status" value="1"/>
</dbReference>
<dbReference type="PANTHER" id="PTHR47754">
    <property type="entry name" value="SERPENTINE RECEPTOR, CLASS X-RELATED"/>
    <property type="match status" value="1"/>
</dbReference>
<accession>E3LUC6</accession>
<organism evidence="4">
    <name type="scientific">Caenorhabditis remanei</name>
    <name type="common">Caenorhabditis vulgaris</name>
    <dbReference type="NCBI Taxonomy" id="31234"/>
    <lineage>
        <taxon>Eukaryota</taxon>
        <taxon>Metazoa</taxon>
        <taxon>Ecdysozoa</taxon>
        <taxon>Nematoda</taxon>
        <taxon>Chromadorea</taxon>
        <taxon>Rhabditida</taxon>
        <taxon>Rhabditina</taxon>
        <taxon>Rhabditomorpha</taxon>
        <taxon>Rhabditoidea</taxon>
        <taxon>Rhabditidae</taxon>
        <taxon>Peloderinae</taxon>
        <taxon>Caenorhabditis</taxon>
    </lineage>
</organism>
<feature type="transmembrane region" description="Helical" evidence="1">
    <location>
        <begin position="20"/>
        <end position="44"/>
    </location>
</feature>
<evidence type="ECO:0000313" key="4">
    <source>
        <dbReference type="Proteomes" id="UP000008281"/>
    </source>
</evidence>
<evidence type="ECO:0000256" key="1">
    <source>
        <dbReference type="SAM" id="Phobius"/>
    </source>
</evidence>
<dbReference type="OMA" id="DIVCIGY"/>
<dbReference type="InParanoid" id="E3LUC6"/>
<dbReference type="Proteomes" id="UP000008281">
    <property type="component" value="Unassembled WGS sequence"/>
</dbReference>
<feature type="transmembrane region" description="Helical" evidence="1">
    <location>
        <begin position="244"/>
        <end position="262"/>
    </location>
</feature>
<evidence type="ECO:0000259" key="2">
    <source>
        <dbReference type="Pfam" id="PF10328"/>
    </source>
</evidence>
<dbReference type="HOGENOM" id="CLU_070417_0_0_1"/>
<dbReference type="InterPro" id="IPR019430">
    <property type="entry name" value="7TM_GPCR_serpentine_rcpt_Srx"/>
</dbReference>
<feature type="transmembrane region" description="Helical" evidence="1">
    <location>
        <begin position="199"/>
        <end position="223"/>
    </location>
</feature>
<feature type="domain" description="7TM GPCR serpentine receptor class x (Srx)" evidence="2">
    <location>
        <begin position="26"/>
        <end position="298"/>
    </location>
</feature>
<sequence length="338" mass="38796">MSIDEFLSTGEPSDNVRIVSAILLTIVSLFGSFFNTVVFVSLLLRVKKKDGFLKICCTKSFGNDIVCIGYLFWPIPVTFLNYYFLPHMFNAFMGQLVGWFGWSIGPLSQVLLTSNRVLAVFFPHLYHRTYRFAPSNVSFATRNFIIFCFDFQVGIVICLILSFLLFIAFFPEDCHYLYSLKDIGWLPEQSFCTSVRRSIFIVSMIIIVIITSGCGILLFFKLVADSNTMSTIQSTTRRSKNKKILFQTLTQNMLILLDTLNTTVTYKIFPVLFFQFLTLSFSMVFLRALEGFIMFKMNERINKGVRLLLGFKKVELKSLHGAQSVMIWNVSSTSRHMN</sequence>
<keyword evidence="1" id="KW-1133">Transmembrane helix</keyword>
<dbReference type="PANTHER" id="PTHR47754:SF1">
    <property type="entry name" value="7TM GPCR SERPENTINE RECEPTOR CLASS X (SRX) DOMAIN-CONTAINING PROTEIN"/>
    <property type="match status" value="1"/>
</dbReference>
<keyword evidence="1" id="KW-0472">Membrane</keyword>
<feature type="transmembrane region" description="Helical" evidence="1">
    <location>
        <begin position="144"/>
        <end position="170"/>
    </location>
</feature>
<proteinExistence type="predicted"/>
<reference evidence="3" key="1">
    <citation type="submission" date="2007-07" db="EMBL/GenBank/DDBJ databases">
        <title>PCAP assembly of the Caenorhabditis remanei genome.</title>
        <authorList>
            <consortium name="The Caenorhabditis remanei Sequencing Consortium"/>
            <person name="Wilson R.K."/>
        </authorList>
    </citation>
    <scope>NUCLEOTIDE SEQUENCE [LARGE SCALE GENOMIC DNA]</scope>
    <source>
        <strain evidence="3">PB4641</strain>
    </source>
</reference>
<dbReference type="eggNOG" id="ENOG502TH4M">
    <property type="taxonomic scope" value="Eukaryota"/>
</dbReference>
<feature type="transmembrane region" description="Helical" evidence="1">
    <location>
        <begin position="268"/>
        <end position="289"/>
    </location>
</feature>
<dbReference type="OrthoDB" id="5821561at2759"/>
<keyword evidence="1" id="KW-0812">Transmembrane</keyword>
<feature type="transmembrane region" description="Helical" evidence="1">
    <location>
        <begin position="65"/>
        <end position="84"/>
    </location>
</feature>
<dbReference type="SUPFAM" id="SSF81321">
    <property type="entry name" value="Family A G protein-coupled receptor-like"/>
    <property type="match status" value="1"/>
</dbReference>
<dbReference type="Pfam" id="PF10328">
    <property type="entry name" value="7TM_GPCR_Srx"/>
    <property type="match status" value="1"/>
</dbReference>
<protein>
    <submittedName>
        <fullName evidence="3">CRE-SRX-117 protein</fullName>
    </submittedName>
</protein>
<feature type="transmembrane region" description="Helical" evidence="1">
    <location>
        <begin position="96"/>
        <end position="123"/>
    </location>
</feature>
<name>E3LUC6_CAERE</name>
<dbReference type="AlphaFoldDB" id="E3LUC6"/>